<name>A0ABU8YYT1_9CYAN</name>
<accession>A0ABU8YYT1</accession>
<dbReference type="Proteomes" id="UP001384579">
    <property type="component" value="Unassembled WGS sequence"/>
</dbReference>
<proteinExistence type="predicted"/>
<dbReference type="EMBL" id="JBBLXS010001339">
    <property type="protein sequence ID" value="MEK0189531.1"/>
    <property type="molecule type" value="Genomic_DNA"/>
</dbReference>
<evidence type="ECO:0008006" key="3">
    <source>
        <dbReference type="Google" id="ProtNLM"/>
    </source>
</evidence>
<comment type="caution">
    <text evidence="1">The sequence shown here is derived from an EMBL/GenBank/DDBJ whole genome shotgun (WGS) entry which is preliminary data.</text>
</comment>
<protein>
    <recommendedName>
        <fullName evidence="3">Transposase</fullName>
    </recommendedName>
</protein>
<keyword evidence="2" id="KW-1185">Reference proteome</keyword>
<evidence type="ECO:0000313" key="2">
    <source>
        <dbReference type="Proteomes" id="UP001384579"/>
    </source>
</evidence>
<evidence type="ECO:0000313" key="1">
    <source>
        <dbReference type="EMBL" id="MEK0189531.1"/>
    </source>
</evidence>
<organism evidence="1 2">
    <name type="scientific">Microcoleus anatoxicus PTRS2</name>
    <dbReference type="NCBI Taxonomy" id="2705321"/>
    <lineage>
        <taxon>Bacteria</taxon>
        <taxon>Bacillati</taxon>
        <taxon>Cyanobacteriota</taxon>
        <taxon>Cyanophyceae</taxon>
        <taxon>Oscillatoriophycideae</taxon>
        <taxon>Oscillatoriales</taxon>
        <taxon>Microcoleaceae</taxon>
        <taxon>Microcoleus</taxon>
        <taxon>Microcoleus anatoxicus</taxon>
    </lineage>
</organism>
<feature type="non-terminal residue" evidence="1">
    <location>
        <position position="1"/>
    </location>
</feature>
<sequence>LSSRIPQKIVHLRGIEPQKRTRLHPVTQRSTVRVRGFRLGAKSIRFQEARERDEWHPRISRAQVGLDKCLEVAIPWADLQIMPDWSLRLIAVLSEGERYCSCLPFDASIAIGMP</sequence>
<reference evidence="1 2" key="1">
    <citation type="journal article" date="2020" name="Harmful Algae">
        <title>Molecular and morphological characterization of a novel dihydroanatoxin-a producing Microcoleus species (cyanobacteria) from the Russian River, California, USA.</title>
        <authorList>
            <person name="Conklin K.Y."/>
            <person name="Stancheva R."/>
            <person name="Otten T.G."/>
            <person name="Fadness R."/>
            <person name="Boyer G.L."/>
            <person name="Read B."/>
            <person name="Zhang X."/>
            <person name="Sheath R.G."/>
        </authorList>
    </citation>
    <scope>NUCLEOTIDE SEQUENCE [LARGE SCALE GENOMIC DNA]</scope>
    <source>
        <strain evidence="1 2">PTRS2</strain>
    </source>
</reference>
<gene>
    <name evidence="1" type="ORF">WMG39_32505</name>
</gene>